<evidence type="ECO:0000313" key="3">
    <source>
        <dbReference type="Proteomes" id="UP001295444"/>
    </source>
</evidence>
<organism evidence="2 3">
    <name type="scientific">Pelobates cultripes</name>
    <name type="common">Western spadefoot toad</name>
    <dbReference type="NCBI Taxonomy" id="61616"/>
    <lineage>
        <taxon>Eukaryota</taxon>
        <taxon>Metazoa</taxon>
        <taxon>Chordata</taxon>
        <taxon>Craniata</taxon>
        <taxon>Vertebrata</taxon>
        <taxon>Euteleostomi</taxon>
        <taxon>Amphibia</taxon>
        <taxon>Batrachia</taxon>
        <taxon>Anura</taxon>
        <taxon>Pelobatoidea</taxon>
        <taxon>Pelobatidae</taxon>
        <taxon>Pelobates</taxon>
    </lineage>
</organism>
<evidence type="ECO:0000256" key="1">
    <source>
        <dbReference type="SAM" id="Coils"/>
    </source>
</evidence>
<name>A0AAD1RVP6_PELCU</name>
<feature type="coiled-coil region" evidence="1">
    <location>
        <begin position="19"/>
        <end position="49"/>
    </location>
</feature>
<dbReference type="EMBL" id="OW240915">
    <property type="protein sequence ID" value="CAH2282400.1"/>
    <property type="molecule type" value="Genomic_DNA"/>
</dbReference>
<protein>
    <submittedName>
        <fullName evidence="2">Uncharacterized protein</fullName>
    </submittedName>
</protein>
<evidence type="ECO:0000313" key="2">
    <source>
        <dbReference type="EMBL" id="CAH2282400.1"/>
    </source>
</evidence>
<reference evidence="2" key="1">
    <citation type="submission" date="2022-03" db="EMBL/GenBank/DDBJ databases">
        <authorList>
            <person name="Alioto T."/>
            <person name="Alioto T."/>
            <person name="Gomez Garrido J."/>
        </authorList>
    </citation>
    <scope>NUCLEOTIDE SEQUENCE</scope>
</reference>
<dbReference type="AlphaFoldDB" id="A0AAD1RVP6"/>
<accession>A0AAD1RVP6</accession>
<gene>
    <name evidence="2" type="ORF">PECUL_23A013766</name>
</gene>
<keyword evidence="1" id="KW-0175">Coiled coil</keyword>
<proteinExistence type="predicted"/>
<dbReference type="Proteomes" id="UP001295444">
    <property type="component" value="Chromosome 04"/>
</dbReference>
<keyword evidence="3" id="KW-1185">Reference proteome</keyword>
<sequence>MKARIQAVEVREVATADKLEALQRDMARLKQVNTNMENKVAALENSKHQRNLRIRGV</sequence>